<dbReference type="AlphaFoldDB" id="A0A915HKX0"/>
<organism evidence="1 2">
    <name type="scientific">Romanomermis culicivorax</name>
    <name type="common">Nematode worm</name>
    <dbReference type="NCBI Taxonomy" id="13658"/>
    <lineage>
        <taxon>Eukaryota</taxon>
        <taxon>Metazoa</taxon>
        <taxon>Ecdysozoa</taxon>
        <taxon>Nematoda</taxon>
        <taxon>Enoplea</taxon>
        <taxon>Dorylaimia</taxon>
        <taxon>Mermithida</taxon>
        <taxon>Mermithoidea</taxon>
        <taxon>Mermithidae</taxon>
        <taxon>Romanomermis</taxon>
    </lineage>
</organism>
<reference evidence="2" key="1">
    <citation type="submission" date="2022-11" db="UniProtKB">
        <authorList>
            <consortium name="WormBaseParasite"/>
        </authorList>
    </citation>
    <scope>IDENTIFICATION</scope>
</reference>
<proteinExistence type="predicted"/>
<protein>
    <submittedName>
        <fullName evidence="2">Uncharacterized protein</fullName>
    </submittedName>
</protein>
<evidence type="ECO:0000313" key="2">
    <source>
        <dbReference type="WBParaSite" id="nRc.2.0.1.t01987-RA"/>
    </source>
</evidence>
<dbReference type="WBParaSite" id="nRc.2.0.1.t01987-RA">
    <property type="protein sequence ID" value="nRc.2.0.1.t01987-RA"/>
    <property type="gene ID" value="nRc.2.0.1.g01987"/>
</dbReference>
<accession>A0A915HKX0</accession>
<evidence type="ECO:0000313" key="1">
    <source>
        <dbReference type="Proteomes" id="UP000887565"/>
    </source>
</evidence>
<dbReference type="Proteomes" id="UP000887565">
    <property type="component" value="Unplaced"/>
</dbReference>
<name>A0A915HKX0_ROMCU</name>
<keyword evidence="1" id="KW-1185">Reference proteome</keyword>
<sequence length="81" mass="9200">MRKYFAKIASSSSSNTNLHEQFGFQTFAGQQRARLCNWQGGKTTVPPALFKTEARMDIINVPSDKRSELFGKRMELSENDV</sequence>